<protein>
    <submittedName>
        <fullName evidence="3">Uncharacterized protein</fullName>
    </submittedName>
</protein>
<feature type="transmembrane region" description="Helical" evidence="2">
    <location>
        <begin position="45"/>
        <end position="68"/>
    </location>
</feature>
<keyword evidence="2" id="KW-1133">Transmembrane helix</keyword>
<feature type="region of interest" description="Disordered" evidence="1">
    <location>
        <begin position="106"/>
        <end position="161"/>
    </location>
</feature>
<organism evidence="3 4">
    <name type="scientific">Aspergillus sclerotioniger CBS 115572</name>
    <dbReference type="NCBI Taxonomy" id="1450535"/>
    <lineage>
        <taxon>Eukaryota</taxon>
        <taxon>Fungi</taxon>
        <taxon>Dikarya</taxon>
        <taxon>Ascomycota</taxon>
        <taxon>Pezizomycotina</taxon>
        <taxon>Eurotiomycetes</taxon>
        <taxon>Eurotiomycetidae</taxon>
        <taxon>Eurotiales</taxon>
        <taxon>Aspergillaceae</taxon>
        <taxon>Aspergillus</taxon>
        <taxon>Aspergillus subgen. Circumdati</taxon>
    </lineage>
</organism>
<evidence type="ECO:0000256" key="2">
    <source>
        <dbReference type="SAM" id="Phobius"/>
    </source>
</evidence>
<feature type="compositionally biased region" description="Basic and acidic residues" evidence="1">
    <location>
        <begin position="116"/>
        <end position="128"/>
    </location>
</feature>
<dbReference type="GeneID" id="37108070"/>
<evidence type="ECO:0000256" key="1">
    <source>
        <dbReference type="SAM" id="MobiDB-lite"/>
    </source>
</evidence>
<keyword evidence="2" id="KW-0472">Membrane</keyword>
<evidence type="ECO:0000313" key="4">
    <source>
        <dbReference type="Proteomes" id="UP000246702"/>
    </source>
</evidence>
<keyword evidence="4" id="KW-1185">Reference proteome</keyword>
<dbReference type="EMBL" id="MSFK01000023">
    <property type="protein sequence ID" value="PWY79486.1"/>
    <property type="molecule type" value="Genomic_DNA"/>
</dbReference>
<proteinExistence type="predicted"/>
<dbReference type="AlphaFoldDB" id="A0A317VYP1"/>
<accession>A0A317VYP1</accession>
<dbReference type="Proteomes" id="UP000246702">
    <property type="component" value="Unassembled WGS sequence"/>
</dbReference>
<gene>
    <name evidence="3" type="ORF">BO94DRAFT_172687</name>
</gene>
<keyword evidence="2" id="KW-0812">Transmembrane</keyword>
<evidence type="ECO:0000313" key="3">
    <source>
        <dbReference type="EMBL" id="PWY79486.1"/>
    </source>
</evidence>
<reference evidence="3 4" key="1">
    <citation type="submission" date="2016-12" db="EMBL/GenBank/DDBJ databases">
        <title>The genomes of Aspergillus section Nigri reveals drivers in fungal speciation.</title>
        <authorList>
            <consortium name="DOE Joint Genome Institute"/>
            <person name="Vesth T.C."/>
            <person name="Nybo J."/>
            <person name="Theobald S."/>
            <person name="Brandl J."/>
            <person name="Frisvad J.C."/>
            <person name="Nielsen K.F."/>
            <person name="Lyhne E.K."/>
            <person name="Kogle M.E."/>
            <person name="Kuo A."/>
            <person name="Riley R."/>
            <person name="Clum A."/>
            <person name="Nolan M."/>
            <person name="Lipzen A."/>
            <person name="Salamov A."/>
            <person name="Henrissat B."/>
            <person name="Wiebenga A."/>
            <person name="De Vries R.P."/>
            <person name="Grigoriev I.V."/>
            <person name="Mortensen U.H."/>
            <person name="Andersen M.R."/>
            <person name="Baker S.E."/>
        </authorList>
    </citation>
    <scope>NUCLEOTIDE SEQUENCE [LARGE SCALE GENOMIC DNA]</scope>
    <source>
        <strain evidence="3 4">CBS 115572</strain>
    </source>
</reference>
<name>A0A317VYP1_9EURO</name>
<comment type="caution">
    <text evidence="3">The sequence shown here is derived from an EMBL/GenBank/DDBJ whole genome shotgun (WGS) entry which is preliminary data.</text>
</comment>
<dbReference type="RefSeq" id="XP_025465058.1">
    <property type="nucleotide sequence ID" value="XM_025605927.1"/>
</dbReference>
<sequence>MAGIDRVKEGSYDAFGWWSTAWLWPATHSHELFLSTWISPSPLSLILFFFFSFLFFCFLFLSGCVSILSACLSPVCETLQSATTPGSRVTLETSDEFRASSRHRIAGLQSPSGGDPRWKAVEKKKTNDDGSETSNQPTLDWGPRRILQPHPDRHRPITGDTLSGLLDGARWARTTNF</sequence>